<evidence type="ECO:0000313" key="1">
    <source>
        <dbReference type="EMBL" id="TGM16911.1"/>
    </source>
</evidence>
<name>A0ABY2N596_9LEPT</name>
<protein>
    <submittedName>
        <fullName evidence="1">Uncharacterized protein</fullName>
    </submittedName>
</protein>
<dbReference type="Proteomes" id="UP000297422">
    <property type="component" value="Unassembled WGS sequence"/>
</dbReference>
<proteinExistence type="predicted"/>
<dbReference type="EMBL" id="RQGT01000066">
    <property type="protein sequence ID" value="TGM16911.1"/>
    <property type="molecule type" value="Genomic_DNA"/>
</dbReference>
<sequence>MSERLDLEERIRGKFNKIFNVHTVKEELAPNASASPHEFDIYNKGKFIGGINTSKRLTSSGNNNTGGQDRVSSEIFWLSLWEGDERRVLILTDLAMQKYIQEKYEGWKFPHKIEVYYFDEESLELNNRPVILH</sequence>
<dbReference type="RefSeq" id="WP_135684712.1">
    <property type="nucleotide sequence ID" value="NZ_RQEQ01000071.1"/>
</dbReference>
<accession>A0ABY2N596</accession>
<organism evidence="1 2">
    <name type="scientific">Leptospira stimsonii</name>
    <dbReference type="NCBI Taxonomy" id="2202203"/>
    <lineage>
        <taxon>Bacteria</taxon>
        <taxon>Pseudomonadati</taxon>
        <taxon>Spirochaetota</taxon>
        <taxon>Spirochaetia</taxon>
        <taxon>Leptospirales</taxon>
        <taxon>Leptospiraceae</taxon>
        <taxon>Leptospira</taxon>
    </lineage>
</organism>
<gene>
    <name evidence="1" type="ORF">EHQ90_08400</name>
</gene>
<reference evidence="2" key="1">
    <citation type="journal article" date="2019" name="PLoS Negl. Trop. Dis.">
        <title>Revisiting the worldwide diversity of Leptospira species in the environment.</title>
        <authorList>
            <person name="Vincent A.T."/>
            <person name="Schiettekatte O."/>
            <person name="Bourhy P."/>
            <person name="Veyrier F.J."/>
            <person name="Picardeau M."/>
        </authorList>
    </citation>
    <scope>NUCLEOTIDE SEQUENCE [LARGE SCALE GENOMIC DNA]</scope>
    <source>
        <strain evidence="2">201702407</strain>
    </source>
</reference>
<comment type="caution">
    <text evidence="1">The sequence shown here is derived from an EMBL/GenBank/DDBJ whole genome shotgun (WGS) entry which is preliminary data.</text>
</comment>
<keyword evidence="2" id="KW-1185">Reference proteome</keyword>
<evidence type="ECO:0000313" key="2">
    <source>
        <dbReference type="Proteomes" id="UP000297422"/>
    </source>
</evidence>